<evidence type="ECO:0000256" key="1">
    <source>
        <dbReference type="SAM" id="SignalP"/>
    </source>
</evidence>
<name>A0A1W0WL16_HYPEX</name>
<dbReference type="Proteomes" id="UP000192578">
    <property type="component" value="Unassembled WGS sequence"/>
</dbReference>
<gene>
    <name evidence="2" type="ORF">BV898_09965</name>
</gene>
<protein>
    <submittedName>
        <fullName evidence="2">Uncharacterized protein</fullName>
    </submittedName>
</protein>
<keyword evidence="1" id="KW-0732">Signal</keyword>
<evidence type="ECO:0000313" key="3">
    <source>
        <dbReference type="Proteomes" id="UP000192578"/>
    </source>
</evidence>
<evidence type="ECO:0000313" key="2">
    <source>
        <dbReference type="EMBL" id="OQV15869.1"/>
    </source>
</evidence>
<organism evidence="2 3">
    <name type="scientific">Hypsibius exemplaris</name>
    <name type="common">Freshwater tardigrade</name>
    <dbReference type="NCBI Taxonomy" id="2072580"/>
    <lineage>
        <taxon>Eukaryota</taxon>
        <taxon>Metazoa</taxon>
        <taxon>Ecdysozoa</taxon>
        <taxon>Tardigrada</taxon>
        <taxon>Eutardigrada</taxon>
        <taxon>Parachela</taxon>
        <taxon>Hypsibioidea</taxon>
        <taxon>Hypsibiidae</taxon>
        <taxon>Hypsibius</taxon>
    </lineage>
</organism>
<keyword evidence="3" id="KW-1185">Reference proteome</keyword>
<dbReference type="EMBL" id="MTYJ01000081">
    <property type="protein sequence ID" value="OQV15869.1"/>
    <property type="molecule type" value="Genomic_DNA"/>
</dbReference>
<feature type="chain" id="PRO_5013116954" evidence="1">
    <location>
        <begin position="26"/>
        <end position="355"/>
    </location>
</feature>
<dbReference type="AlphaFoldDB" id="A0A1W0WL16"/>
<feature type="signal peptide" evidence="1">
    <location>
        <begin position="1"/>
        <end position="25"/>
    </location>
</feature>
<comment type="caution">
    <text evidence="2">The sequence shown here is derived from an EMBL/GenBank/DDBJ whole genome shotgun (WGS) entry which is preliminary data.</text>
</comment>
<reference evidence="3" key="1">
    <citation type="submission" date="2017-01" db="EMBL/GenBank/DDBJ databases">
        <title>Comparative genomics of anhydrobiosis in the tardigrade Hypsibius dujardini.</title>
        <authorList>
            <person name="Yoshida Y."/>
            <person name="Koutsovoulos G."/>
            <person name="Laetsch D."/>
            <person name="Stevens L."/>
            <person name="Kumar S."/>
            <person name="Horikawa D."/>
            <person name="Ishino K."/>
            <person name="Komine S."/>
            <person name="Tomita M."/>
            <person name="Blaxter M."/>
            <person name="Arakawa K."/>
        </authorList>
    </citation>
    <scope>NUCLEOTIDE SEQUENCE [LARGE SCALE GENOMIC DNA]</scope>
    <source>
        <strain evidence="3">Z151</strain>
    </source>
</reference>
<proteinExistence type="predicted"/>
<sequence length="355" mass="37289">MIGYRLSSLSIPALLITLLLPLYHGLTTTATTTHKINAVTTTTAPKTRVTWTTRGRSTTTAITATTATTATTEMEETEAPPITTTKTVMAVAAESRRISRARGDAALFADWTSGLESSAGNRTLTASSQPIPVALPFRAATGRTATSIATARPSTDRSSASRRNLELDLPAMQVAESHEQDFDGGNAGSLLEDPAFGDGYNLGYRASPGESGTYKPIGVSISASDSVGYKSSASESGAYTGWGDRGGSGGGYQYAAHSYPEASSYPQQDYGKGDYYNKPSYQPAEYSGSGSSYSGNNNNELLLAALALKSRRERERSRSNDGDQMGLLLAGLPFLLSMSSGSTGLFGNTGIFGKK</sequence>
<accession>A0A1W0WL16</accession>